<sequence length="368" mass="41852">MRVIALVSFPDAPLTEKLIRNALVTKIPSIEIVDEIPPNFDRLLQICTYDRMDHELTHLKPESVLSSSYIIRKSIIRKHFLNRTISAYTSKYPESLLKSSIPRTWDFDIVWADELGDLFADELWELGEILDGPNNVKWFILKAGMTDSGNGIRLFNSKEQLQLIFNEFDEKSDIEDSDEQEGGQEIITSQLRHFVIQEYLSNPLLLDPHESVVPGECSSLEPYKVCYVKQIPSALPLSRSYQFHLRAYCVASGALTVYLWEHILALFASVPYVSPEKHDEPVNLQAHLTNTALIKEGGESFVLLLSELAGRSILSVSEHKQTLTTSDINIIIDHLAVVIGQVFRAAIASPIHFQKKFRVYFYLHLRAV</sequence>
<reference evidence="1" key="1">
    <citation type="submission" date="2021-10" db="EMBL/GenBank/DDBJ databases">
        <title>De novo Genome Assembly of Clathrus columnatus (Basidiomycota, Fungi) Using Illumina and Nanopore Sequence Data.</title>
        <authorList>
            <person name="Ogiso-Tanaka E."/>
            <person name="Itagaki H."/>
            <person name="Hosoya T."/>
            <person name="Hosaka K."/>
        </authorList>
    </citation>
    <scope>NUCLEOTIDE SEQUENCE</scope>
    <source>
        <strain evidence="1">MO-923</strain>
    </source>
</reference>
<dbReference type="Gene3D" id="3.30.470.20">
    <property type="entry name" value="ATP-grasp fold, B domain"/>
    <property type="match status" value="1"/>
</dbReference>
<protein>
    <submittedName>
        <fullName evidence="1">Uncharacterized protein</fullName>
    </submittedName>
</protein>
<organism evidence="1 2">
    <name type="scientific">Clathrus columnatus</name>
    <dbReference type="NCBI Taxonomy" id="1419009"/>
    <lineage>
        <taxon>Eukaryota</taxon>
        <taxon>Fungi</taxon>
        <taxon>Dikarya</taxon>
        <taxon>Basidiomycota</taxon>
        <taxon>Agaricomycotina</taxon>
        <taxon>Agaricomycetes</taxon>
        <taxon>Phallomycetidae</taxon>
        <taxon>Phallales</taxon>
        <taxon>Clathraceae</taxon>
        <taxon>Clathrus</taxon>
    </lineage>
</organism>
<dbReference type="InterPro" id="IPR027746">
    <property type="entry name" value="TTL"/>
</dbReference>
<comment type="caution">
    <text evidence="1">The sequence shown here is derived from an EMBL/GenBank/DDBJ whole genome shotgun (WGS) entry which is preliminary data.</text>
</comment>
<gene>
    <name evidence="1" type="ORF">Clacol_003717</name>
</gene>
<dbReference type="PANTHER" id="PTHR47551">
    <property type="entry name" value="TUBULIN--TYROSINE LIGASE PBY1-RELATED"/>
    <property type="match status" value="1"/>
</dbReference>
<evidence type="ECO:0000313" key="2">
    <source>
        <dbReference type="Proteomes" id="UP001050691"/>
    </source>
</evidence>
<dbReference type="PANTHER" id="PTHR47551:SF1">
    <property type="entry name" value="TUBULIN--TYROSINE LIGASE PBY1-RELATED"/>
    <property type="match status" value="1"/>
</dbReference>
<name>A0AAV5A4D2_9AGAM</name>
<accession>A0AAV5A4D2</accession>
<dbReference type="Proteomes" id="UP001050691">
    <property type="component" value="Unassembled WGS sequence"/>
</dbReference>
<keyword evidence="2" id="KW-1185">Reference proteome</keyword>
<dbReference type="EMBL" id="BPWL01000004">
    <property type="protein sequence ID" value="GJJ09494.1"/>
    <property type="molecule type" value="Genomic_DNA"/>
</dbReference>
<dbReference type="Pfam" id="PF03133">
    <property type="entry name" value="TTL"/>
    <property type="match status" value="1"/>
</dbReference>
<evidence type="ECO:0000313" key="1">
    <source>
        <dbReference type="EMBL" id="GJJ09494.1"/>
    </source>
</evidence>
<dbReference type="GO" id="GO:0000932">
    <property type="term" value="C:P-body"/>
    <property type="evidence" value="ECO:0007669"/>
    <property type="project" value="TreeGrafter"/>
</dbReference>
<dbReference type="InterPro" id="IPR004344">
    <property type="entry name" value="TTL/TTLL_fam"/>
</dbReference>
<dbReference type="AlphaFoldDB" id="A0AAV5A4D2"/>
<proteinExistence type="predicted"/>
<dbReference type="PROSITE" id="PS51221">
    <property type="entry name" value="TTL"/>
    <property type="match status" value="1"/>
</dbReference>